<evidence type="ECO:0000313" key="7">
    <source>
        <dbReference type="Proteomes" id="UP000708208"/>
    </source>
</evidence>
<dbReference type="PANTHER" id="PTHR23110:SF109">
    <property type="entry name" value="FI07618P-RELATED"/>
    <property type="match status" value="1"/>
</dbReference>
<accession>A0A8J2NQE2</accession>
<feature type="region of interest" description="Disordered" evidence="3">
    <location>
        <begin position="129"/>
        <end position="174"/>
    </location>
</feature>
<comment type="caution">
    <text evidence="6">The sequence shown here is derived from an EMBL/GenBank/DDBJ whole genome shotgun (WGS) entry which is preliminary data.</text>
</comment>
<dbReference type="Pfam" id="PF00651">
    <property type="entry name" value="BTB"/>
    <property type="match status" value="1"/>
</dbReference>
<dbReference type="SMART" id="SM00355">
    <property type="entry name" value="ZnF_C2H2"/>
    <property type="match status" value="2"/>
</dbReference>
<dbReference type="PROSITE" id="PS00028">
    <property type="entry name" value="ZINC_FINGER_C2H2_1"/>
    <property type="match status" value="2"/>
</dbReference>
<protein>
    <recommendedName>
        <fullName evidence="8">Broad-complex</fullName>
    </recommendedName>
</protein>
<dbReference type="GO" id="GO:0006357">
    <property type="term" value="P:regulation of transcription by RNA polymerase II"/>
    <property type="evidence" value="ECO:0007669"/>
    <property type="project" value="TreeGrafter"/>
</dbReference>
<dbReference type="PANTHER" id="PTHR23110">
    <property type="entry name" value="BTB DOMAIN TRANSCRIPTION FACTOR"/>
    <property type="match status" value="1"/>
</dbReference>
<feature type="compositionally biased region" description="Polar residues" evidence="3">
    <location>
        <begin position="216"/>
        <end position="225"/>
    </location>
</feature>
<proteinExistence type="predicted"/>
<keyword evidence="7" id="KW-1185">Reference proteome</keyword>
<dbReference type="GO" id="GO:0048468">
    <property type="term" value="P:cell development"/>
    <property type="evidence" value="ECO:0007669"/>
    <property type="project" value="UniProtKB-ARBA"/>
</dbReference>
<dbReference type="Proteomes" id="UP000708208">
    <property type="component" value="Unassembled WGS sequence"/>
</dbReference>
<reference evidence="6" key="1">
    <citation type="submission" date="2021-06" db="EMBL/GenBank/DDBJ databases">
        <authorList>
            <person name="Hodson N. C."/>
            <person name="Mongue J. A."/>
            <person name="Jaron S. K."/>
        </authorList>
    </citation>
    <scope>NUCLEOTIDE SEQUENCE</scope>
</reference>
<dbReference type="SMART" id="SM00225">
    <property type="entry name" value="BTB"/>
    <property type="match status" value="1"/>
</dbReference>
<dbReference type="GO" id="GO:0048513">
    <property type="term" value="P:animal organ development"/>
    <property type="evidence" value="ECO:0007669"/>
    <property type="project" value="UniProtKB-ARBA"/>
</dbReference>
<evidence type="ECO:0000256" key="2">
    <source>
        <dbReference type="PROSITE-ProRule" id="PRU00042"/>
    </source>
</evidence>
<keyword evidence="2" id="KW-0862">Zinc</keyword>
<dbReference type="EMBL" id="CAJVCH010049292">
    <property type="protein sequence ID" value="CAG7717873.1"/>
    <property type="molecule type" value="Genomic_DNA"/>
</dbReference>
<keyword evidence="1" id="KW-0539">Nucleus</keyword>
<evidence type="ECO:0000256" key="1">
    <source>
        <dbReference type="ARBA" id="ARBA00023242"/>
    </source>
</evidence>
<dbReference type="InterPro" id="IPR000210">
    <property type="entry name" value="BTB/POZ_dom"/>
</dbReference>
<evidence type="ECO:0000259" key="4">
    <source>
        <dbReference type="PROSITE" id="PS50097"/>
    </source>
</evidence>
<evidence type="ECO:0000256" key="3">
    <source>
        <dbReference type="SAM" id="MobiDB-lite"/>
    </source>
</evidence>
<dbReference type="CDD" id="cd18315">
    <property type="entry name" value="BTB_POZ_BAB-like"/>
    <property type="match status" value="1"/>
</dbReference>
<evidence type="ECO:0008006" key="8">
    <source>
        <dbReference type="Google" id="ProtNLM"/>
    </source>
</evidence>
<dbReference type="PROSITE" id="PS50097">
    <property type="entry name" value="BTB"/>
    <property type="match status" value="1"/>
</dbReference>
<sequence length="449" mass="49367">MGDDALFNLRWDAQRTALLGSVAALYRDESFVDVTVVTNGEMFKAHKLLLSASSPYLKTILESVPSQHAVLFMPHVTGSDLSNVLKFIYEGEIKINRRALKSFLETAKLLKIKGMDFDFEEELTDLDTSINQSGQSNGNATSSSAISNSTRTASPAAITKASTTTTNQNDEEPPEKLKILSALLLNKKDPQGSLSDSSYSTAPSSNISQAILPHANSGSNRSHISNMPDLHDLKNGSHMSHGGEELEESEDDAHNDLDMVIEDENSRSHQRMISMDGDGELIDIDEEEIQEYEEEEDDISILPEVSLQESEESYTISNHHLQQALKMRSGQSVSPGQVYGSQKGSAATGSGSNYYEMGHSEGVGGLRKTKRYVQCGSCSKVLSSLSALKRHMEDVHCARIQGKCIICGRVYSSRNSLLTHVYSAHKKHHDYKAVARIIRESDFEKFATA</sequence>
<dbReference type="GO" id="GO:0005634">
    <property type="term" value="C:nucleus"/>
    <property type="evidence" value="ECO:0007669"/>
    <property type="project" value="TreeGrafter"/>
</dbReference>
<feature type="domain" description="BTB" evidence="4">
    <location>
        <begin position="32"/>
        <end position="97"/>
    </location>
</feature>
<keyword evidence="2" id="KW-0479">Metal-binding</keyword>
<dbReference type="AlphaFoldDB" id="A0A8J2NQE2"/>
<feature type="region of interest" description="Disordered" evidence="3">
    <location>
        <begin position="211"/>
        <end position="251"/>
    </location>
</feature>
<evidence type="ECO:0000313" key="6">
    <source>
        <dbReference type="EMBL" id="CAG7717873.1"/>
    </source>
</evidence>
<feature type="domain" description="C2H2-type" evidence="5">
    <location>
        <begin position="373"/>
        <end position="396"/>
    </location>
</feature>
<keyword evidence="2" id="KW-0863">Zinc-finger</keyword>
<dbReference type="OrthoDB" id="6359816at2759"/>
<organism evidence="6 7">
    <name type="scientific">Allacma fusca</name>
    <dbReference type="NCBI Taxonomy" id="39272"/>
    <lineage>
        <taxon>Eukaryota</taxon>
        <taxon>Metazoa</taxon>
        <taxon>Ecdysozoa</taxon>
        <taxon>Arthropoda</taxon>
        <taxon>Hexapoda</taxon>
        <taxon>Collembola</taxon>
        <taxon>Symphypleona</taxon>
        <taxon>Sminthuridae</taxon>
        <taxon>Allacma</taxon>
    </lineage>
</organism>
<feature type="compositionally biased region" description="Low complexity" evidence="3">
    <location>
        <begin position="136"/>
        <end position="154"/>
    </location>
</feature>
<name>A0A8J2NQE2_9HEXA</name>
<dbReference type="InterPro" id="IPR051095">
    <property type="entry name" value="Dros_DevTransReg"/>
</dbReference>
<evidence type="ECO:0000259" key="5">
    <source>
        <dbReference type="PROSITE" id="PS50157"/>
    </source>
</evidence>
<feature type="domain" description="C2H2-type" evidence="5">
    <location>
        <begin position="402"/>
        <end position="430"/>
    </location>
</feature>
<dbReference type="GO" id="GO:0003006">
    <property type="term" value="P:developmental process involved in reproduction"/>
    <property type="evidence" value="ECO:0007669"/>
    <property type="project" value="UniProtKB-ARBA"/>
</dbReference>
<gene>
    <name evidence="6" type="ORF">AFUS01_LOCUS7307</name>
</gene>
<dbReference type="PROSITE" id="PS50157">
    <property type="entry name" value="ZINC_FINGER_C2H2_2"/>
    <property type="match status" value="2"/>
</dbReference>
<dbReference type="InterPro" id="IPR013087">
    <property type="entry name" value="Znf_C2H2_type"/>
</dbReference>
<dbReference type="GO" id="GO:0008270">
    <property type="term" value="F:zinc ion binding"/>
    <property type="evidence" value="ECO:0007669"/>
    <property type="project" value="UniProtKB-KW"/>
</dbReference>